<dbReference type="EMBL" id="JAJEPV010000015">
    <property type="protein sequence ID" value="MCC2119485.1"/>
    <property type="molecule type" value="Genomic_DNA"/>
</dbReference>
<dbReference type="RefSeq" id="WP_022312060.1">
    <property type="nucleotide sequence ID" value="NZ_JAJEPV010000015.1"/>
</dbReference>
<dbReference type="Pfam" id="PF09084">
    <property type="entry name" value="NMT1"/>
    <property type="match status" value="1"/>
</dbReference>
<accession>A0AAE3A3L6</accession>
<dbReference type="Proteomes" id="UP001197795">
    <property type="component" value="Unassembled WGS sequence"/>
</dbReference>
<comment type="subcellular location">
    <subcellularLocation>
        <location evidence="1">Periplasm</location>
    </subcellularLocation>
</comment>
<dbReference type="PANTHER" id="PTHR30024">
    <property type="entry name" value="ALIPHATIC SULFONATES-BINDING PROTEIN-RELATED"/>
    <property type="match status" value="1"/>
</dbReference>
<dbReference type="InterPro" id="IPR015168">
    <property type="entry name" value="SsuA/THI5"/>
</dbReference>
<keyword evidence="3 4" id="KW-0732">Signal</keyword>
<comment type="caution">
    <text evidence="6">The sequence shown here is derived from an EMBL/GenBank/DDBJ whole genome shotgun (WGS) entry which is preliminary data.</text>
</comment>
<organism evidence="6 7">
    <name type="scientific">Waltera acetigignens</name>
    <dbReference type="NCBI Taxonomy" id="2981769"/>
    <lineage>
        <taxon>Bacteria</taxon>
        <taxon>Bacillati</taxon>
        <taxon>Bacillota</taxon>
        <taxon>Clostridia</taxon>
        <taxon>Lachnospirales</taxon>
        <taxon>Lachnospiraceae</taxon>
        <taxon>Waltera</taxon>
    </lineage>
</organism>
<evidence type="ECO:0000256" key="1">
    <source>
        <dbReference type="ARBA" id="ARBA00004418"/>
    </source>
</evidence>
<dbReference type="Gene3D" id="3.40.190.10">
    <property type="entry name" value="Periplasmic binding protein-like II"/>
    <property type="match status" value="2"/>
</dbReference>
<feature type="signal peptide" evidence="4">
    <location>
        <begin position="1"/>
        <end position="20"/>
    </location>
</feature>
<evidence type="ECO:0000313" key="7">
    <source>
        <dbReference type="Proteomes" id="UP001197795"/>
    </source>
</evidence>
<evidence type="ECO:0000259" key="5">
    <source>
        <dbReference type="Pfam" id="PF09084"/>
    </source>
</evidence>
<gene>
    <name evidence="6" type="ORF">LKD75_07715</name>
</gene>
<dbReference type="AlphaFoldDB" id="A0AAE3A3L6"/>
<proteinExistence type="inferred from homology"/>
<name>A0AAE3A3L6_9FIRM</name>
<feature type="domain" description="SsuA/THI5-like" evidence="5">
    <location>
        <begin position="76"/>
        <end position="270"/>
    </location>
</feature>
<dbReference type="GO" id="GO:0042597">
    <property type="term" value="C:periplasmic space"/>
    <property type="evidence" value="ECO:0007669"/>
    <property type="project" value="UniProtKB-SubCell"/>
</dbReference>
<protein>
    <submittedName>
        <fullName evidence="6">ABC transporter substrate-binding protein</fullName>
    </submittedName>
</protein>
<reference evidence="6 7" key="1">
    <citation type="submission" date="2021-10" db="EMBL/GenBank/DDBJ databases">
        <title>Anaerobic single-cell dispensing facilitates the cultivation of human gut bacteria.</title>
        <authorList>
            <person name="Afrizal A."/>
        </authorList>
    </citation>
    <scope>NUCLEOTIDE SEQUENCE [LARGE SCALE GENOMIC DNA]</scope>
    <source>
        <strain evidence="6 7">CLA-AA-H273</strain>
    </source>
</reference>
<evidence type="ECO:0000256" key="2">
    <source>
        <dbReference type="ARBA" id="ARBA00010742"/>
    </source>
</evidence>
<keyword evidence="7" id="KW-1185">Reference proteome</keyword>
<evidence type="ECO:0000256" key="3">
    <source>
        <dbReference type="ARBA" id="ARBA00022729"/>
    </source>
</evidence>
<dbReference type="PANTHER" id="PTHR30024:SF47">
    <property type="entry name" value="TAURINE-BINDING PERIPLASMIC PROTEIN"/>
    <property type="match status" value="1"/>
</dbReference>
<evidence type="ECO:0000256" key="4">
    <source>
        <dbReference type="SAM" id="SignalP"/>
    </source>
</evidence>
<feature type="chain" id="PRO_5042161121" evidence="4">
    <location>
        <begin position="21"/>
        <end position="363"/>
    </location>
</feature>
<sequence>MKKKVFSVLLTVALATGVLAGCGSSAATGNNAATGAAQNEGSQTASATTAGEESGDTIVIRSCFATGMTGAVNRFAIEKGLYKELGIEFENVEASADTNSTVMSLITRGEIDVADGDPSSYIPGIYNGVPAKLVGNMWRYSGCYWLVANNDIQDFSDLEGKKVGTAGASGGMRLSVLKMLEKNGVSTDNVDLIANGVYQTAYASLTSGEVDATIIHNPYAALAEADGTGHILGRAWDYIPDYYTGTIIASNSFIENEPEKLQRFLTAYYQVHEEVKNDYFDEFVAWAAKEMNTSEEVMRKAIESEIDVWLDYPVIPEDRLATTFEYLKEYGWVDENVSYEGTYTNEFAQVAADTLGMTDPEAK</sequence>
<evidence type="ECO:0000313" key="6">
    <source>
        <dbReference type="EMBL" id="MCC2119485.1"/>
    </source>
</evidence>
<comment type="similarity">
    <text evidence="2">Belongs to the bacterial solute-binding protein SsuA/TauA family.</text>
</comment>
<dbReference type="PROSITE" id="PS51257">
    <property type="entry name" value="PROKAR_LIPOPROTEIN"/>
    <property type="match status" value="1"/>
</dbReference>
<dbReference type="SUPFAM" id="SSF53850">
    <property type="entry name" value="Periplasmic binding protein-like II"/>
    <property type="match status" value="1"/>
</dbReference>